<accession>A0A409WMB5</accession>
<reference evidence="2 3" key="1">
    <citation type="journal article" date="2018" name="Evol. Lett.">
        <title>Horizontal gene cluster transfer increased hallucinogenic mushroom diversity.</title>
        <authorList>
            <person name="Reynolds H.T."/>
            <person name="Vijayakumar V."/>
            <person name="Gluck-Thaler E."/>
            <person name="Korotkin H.B."/>
            <person name="Matheny P.B."/>
            <person name="Slot J.C."/>
        </authorList>
    </citation>
    <scope>NUCLEOTIDE SEQUENCE [LARGE SCALE GENOMIC DNA]</scope>
    <source>
        <strain evidence="2 3">SRW20</strain>
    </source>
</reference>
<evidence type="ECO:0000313" key="3">
    <source>
        <dbReference type="Proteomes" id="UP000284706"/>
    </source>
</evidence>
<dbReference type="InterPro" id="IPR046522">
    <property type="entry name" value="DUF6699"/>
</dbReference>
<dbReference type="Proteomes" id="UP000284706">
    <property type="component" value="Unassembled WGS sequence"/>
</dbReference>
<feature type="non-terminal residue" evidence="2">
    <location>
        <position position="1"/>
    </location>
</feature>
<dbReference type="EMBL" id="NHYE01004993">
    <property type="protein sequence ID" value="PPQ79657.1"/>
    <property type="molecule type" value="Genomic_DNA"/>
</dbReference>
<organism evidence="2 3">
    <name type="scientific">Gymnopilus dilepis</name>
    <dbReference type="NCBI Taxonomy" id="231916"/>
    <lineage>
        <taxon>Eukaryota</taxon>
        <taxon>Fungi</taxon>
        <taxon>Dikarya</taxon>
        <taxon>Basidiomycota</taxon>
        <taxon>Agaricomycotina</taxon>
        <taxon>Agaricomycetes</taxon>
        <taxon>Agaricomycetidae</taxon>
        <taxon>Agaricales</taxon>
        <taxon>Agaricineae</taxon>
        <taxon>Hymenogastraceae</taxon>
        <taxon>Gymnopilus</taxon>
    </lineage>
</organism>
<gene>
    <name evidence="2" type="ORF">CVT26_015783</name>
</gene>
<evidence type="ECO:0000313" key="2">
    <source>
        <dbReference type="EMBL" id="PPQ79657.1"/>
    </source>
</evidence>
<keyword evidence="3" id="KW-1185">Reference proteome</keyword>
<evidence type="ECO:0000259" key="1">
    <source>
        <dbReference type="Pfam" id="PF20415"/>
    </source>
</evidence>
<dbReference type="Pfam" id="PF20415">
    <property type="entry name" value="DUF6699"/>
    <property type="match status" value="1"/>
</dbReference>
<protein>
    <recommendedName>
        <fullName evidence="1">DUF6699 domain-containing protein</fullName>
    </recommendedName>
</protein>
<dbReference type="OrthoDB" id="3333333at2759"/>
<sequence length="201" mass="22572">WAAGTSYGPVLSQTDLYLLNTTLELNPILEGRMDNQHLQFHLVTGFTTSGRGGPGDNSIYGKDEPATLPRVNQLIIISRFSPWCTIVKRDTGVTIGDVCSTIYKEYTEHEVTEAEFTSLNPRLQDQMKRTAANNMAQTNPGAAAAAWGSYYTPATQMPDRIRRIDWLRDRVYFEGLSRDDKYAQNRLGFKAPNIFVMELTG</sequence>
<dbReference type="AlphaFoldDB" id="A0A409WMB5"/>
<proteinExistence type="predicted"/>
<name>A0A409WMB5_9AGAR</name>
<comment type="caution">
    <text evidence="2">The sequence shown here is derived from an EMBL/GenBank/DDBJ whole genome shotgun (WGS) entry which is preliminary data.</text>
</comment>
<feature type="domain" description="DUF6699" evidence="1">
    <location>
        <begin position="59"/>
        <end position="180"/>
    </location>
</feature>
<dbReference type="InParanoid" id="A0A409WMB5"/>